<accession>A0AA40DIL5</accession>
<reference evidence="2" key="1">
    <citation type="submission" date="2023-06" db="EMBL/GenBank/DDBJ databases">
        <title>Genome-scale phylogeny and comparative genomics of the fungal order Sordariales.</title>
        <authorList>
            <consortium name="Lawrence Berkeley National Laboratory"/>
            <person name="Hensen N."/>
            <person name="Bonometti L."/>
            <person name="Westerberg I."/>
            <person name="Brannstrom I.O."/>
            <person name="Guillou S."/>
            <person name="Cros-Aarteil S."/>
            <person name="Calhoun S."/>
            <person name="Haridas S."/>
            <person name="Kuo A."/>
            <person name="Mondo S."/>
            <person name="Pangilinan J."/>
            <person name="Riley R."/>
            <person name="Labutti K."/>
            <person name="Andreopoulos B."/>
            <person name="Lipzen A."/>
            <person name="Chen C."/>
            <person name="Yanf M."/>
            <person name="Daum C."/>
            <person name="Ng V."/>
            <person name="Clum A."/>
            <person name="Steindorff A."/>
            <person name="Ohm R."/>
            <person name="Martin F."/>
            <person name="Silar P."/>
            <person name="Natvig D."/>
            <person name="Lalanne C."/>
            <person name="Gautier V."/>
            <person name="Ament-Velasquez S.L."/>
            <person name="Kruys A."/>
            <person name="Hutchinson M.I."/>
            <person name="Powell A.J."/>
            <person name="Barry K."/>
            <person name="Miller A.N."/>
            <person name="Grigoriev I.V."/>
            <person name="Debuchy R."/>
            <person name="Gladieux P."/>
            <person name="Thoren M.H."/>
            <person name="Johannesson H."/>
        </authorList>
    </citation>
    <scope>NUCLEOTIDE SEQUENCE</scope>
    <source>
        <strain evidence="2">SMH4607-1</strain>
    </source>
</reference>
<organism evidence="2 3">
    <name type="scientific">Lasiosphaeris hirsuta</name>
    <dbReference type="NCBI Taxonomy" id="260670"/>
    <lineage>
        <taxon>Eukaryota</taxon>
        <taxon>Fungi</taxon>
        <taxon>Dikarya</taxon>
        <taxon>Ascomycota</taxon>
        <taxon>Pezizomycotina</taxon>
        <taxon>Sordariomycetes</taxon>
        <taxon>Sordariomycetidae</taxon>
        <taxon>Sordariales</taxon>
        <taxon>Lasiosphaeriaceae</taxon>
        <taxon>Lasiosphaeris</taxon>
    </lineage>
</organism>
<proteinExistence type="predicted"/>
<protein>
    <submittedName>
        <fullName evidence="2">Uncharacterized protein</fullName>
    </submittedName>
</protein>
<name>A0AA40DIL5_9PEZI</name>
<evidence type="ECO:0000313" key="3">
    <source>
        <dbReference type="Proteomes" id="UP001172102"/>
    </source>
</evidence>
<keyword evidence="3" id="KW-1185">Reference proteome</keyword>
<evidence type="ECO:0000313" key="2">
    <source>
        <dbReference type="EMBL" id="KAK0702711.1"/>
    </source>
</evidence>
<sequence length="452" mass="49409">MDPTPEGGIRHPEHIVKLAELSTQVEVSSTKPLPYEDDNIDRVTRLSTSGSFVDLVIHHPEVFALRTTGRDRVKLRGKICAKEPAFRWWLASGNTDWHQETQLTTMPMQDCELGDPAFAEWMLTPFPDVESGIVSALVSGTTACFRAIAVCTCCAQEDPIDNFIMACTTSPNQGVPVCGNCVYKDMASTCDVEIPTPVCLMAECKEQVSGCEHVISPLIDRSFLHSEYPAVQALLAIPPVATIYLKASFYARLLTKLATREPVEQRVLDALLVASRDKAGNLVGEWCQHCIDINNQGPADELVLPFSYCATSTRADFCGGKCNNCIAEGRDCTFRSSSQDDDTDTEGTARESEVGAVSRFRTIYPHSPAYLPLAYPLMFPTGDEGFHWVFHPRRGAELPVNLKHQETHKRMLLRLLRGGGGDGVDDVAAAAAAAMDEGDDEEVAEGPTALGR</sequence>
<dbReference type="AlphaFoldDB" id="A0AA40DIL5"/>
<feature type="region of interest" description="Disordered" evidence="1">
    <location>
        <begin position="433"/>
        <end position="452"/>
    </location>
</feature>
<dbReference type="Proteomes" id="UP001172102">
    <property type="component" value="Unassembled WGS sequence"/>
</dbReference>
<comment type="caution">
    <text evidence="2">The sequence shown here is derived from an EMBL/GenBank/DDBJ whole genome shotgun (WGS) entry which is preliminary data.</text>
</comment>
<dbReference type="EMBL" id="JAUKUA010000008">
    <property type="protein sequence ID" value="KAK0702711.1"/>
    <property type="molecule type" value="Genomic_DNA"/>
</dbReference>
<gene>
    <name evidence="2" type="ORF">B0H67DRAFT_558325</name>
</gene>
<evidence type="ECO:0000256" key="1">
    <source>
        <dbReference type="SAM" id="MobiDB-lite"/>
    </source>
</evidence>